<dbReference type="Proteomes" id="UP000800040">
    <property type="component" value="Unassembled WGS sequence"/>
</dbReference>
<evidence type="ECO:0000313" key="1">
    <source>
        <dbReference type="EMBL" id="KAF1830050.1"/>
    </source>
</evidence>
<organism evidence="1 2">
    <name type="scientific">Decorospora gaudefroyi</name>
    <dbReference type="NCBI Taxonomy" id="184978"/>
    <lineage>
        <taxon>Eukaryota</taxon>
        <taxon>Fungi</taxon>
        <taxon>Dikarya</taxon>
        <taxon>Ascomycota</taxon>
        <taxon>Pezizomycotina</taxon>
        <taxon>Dothideomycetes</taxon>
        <taxon>Pleosporomycetidae</taxon>
        <taxon>Pleosporales</taxon>
        <taxon>Pleosporineae</taxon>
        <taxon>Pleosporaceae</taxon>
        <taxon>Decorospora</taxon>
    </lineage>
</organism>
<keyword evidence="2" id="KW-1185">Reference proteome</keyword>
<evidence type="ECO:0000313" key="2">
    <source>
        <dbReference type="Proteomes" id="UP000800040"/>
    </source>
</evidence>
<sequence length="258" mass="29952">TTMSGTSSVPTLTPHQVLFIHLIIWQQAVFAYPIPKIKNIVSIQGQMRSDFPIWLFTPDFQSARSCADPTRFDQDRIYRALVMSNWCDTFCVTMEPMVKRAVRDLFRNYGPVQSIRFIPKPHLLLVRSARDVHRDVGHSCLQITDGNGEKFVFDGTTDQFGLDWKTHWLMPRREIEENHMKVEHGFSMLVRWKEDEAGVLLGDPTFMHGYWIVARGRMEELFQEMEWSSFCGLSEADIEIRVRALGQSKFKGAYEEAE</sequence>
<proteinExistence type="predicted"/>
<feature type="non-terminal residue" evidence="1">
    <location>
        <position position="1"/>
    </location>
</feature>
<reference evidence="1" key="1">
    <citation type="submission" date="2020-01" db="EMBL/GenBank/DDBJ databases">
        <authorList>
            <consortium name="DOE Joint Genome Institute"/>
            <person name="Haridas S."/>
            <person name="Albert R."/>
            <person name="Binder M."/>
            <person name="Bloem J."/>
            <person name="Labutti K."/>
            <person name="Salamov A."/>
            <person name="Andreopoulos B."/>
            <person name="Baker S.E."/>
            <person name="Barry K."/>
            <person name="Bills G."/>
            <person name="Bluhm B.H."/>
            <person name="Cannon C."/>
            <person name="Castanera R."/>
            <person name="Culley D.E."/>
            <person name="Daum C."/>
            <person name="Ezra D."/>
            <person name="Gonzalez J.B."/>
            <person name="Henrissat B."/>
            <person name="Kuo A."/>
            <person name="Liang C."/>
            <person name="Lipzen A."/>
            <person name="Lutzoni F."/>
            <person name="Magnuson J."/>
            <person name="Mondo S."/>
            <person name="Nolan M."/>
            <person name="Ohm R."/>
            <person name="Pangilinan J."/>
            <person name="Park H.-J."/>
            <person name="Ramirez L."/>
            <person name="Alfaro M."/>
            <person name="Sun H."/>
            <person name="Tritt A."/>
            <person name="Yoshinaga Y."/>
            <person name="Zwiers L.-H."/>
            <person name="Turgeon B.G."/>
            <person name="Goodwin S.B."/>
            <person name="Spatafora J.W."/>
            <person name="Crous P.W."/>
            <person name="Grigoriev I.V."/>
        </authorList>
    </citation>
    <scope>NUCLEOTIDE SEQUENCE</scope>
    <source>
        <strain evidence="1">P77</strain>
    </source>
</reference>
<dbReference type="EMBL" id="ML975412">
    <property type="protein sequence ID" value="KAF1830050.1"/>
    <property type="molecule type" value="Genomic_DNA"/>
</dbReference>
<accession>A0A6A5K1B9</accession>
<protein>
    <submittedName>
        <fullName evidence="1">Uncharacterized protein</fullName>
    </submittedName>
</protein>
<dbReference type="OrthoDB" id="3679110at2759"/>
<feature type="non-terminal residue" evidence="1">
    <location>
        <position position="258"/>
    </location>
</feature>
<gene>
    <name evidence="1" type="ORF">BDW02DRAFT_473951</name>
</gene>
<dbReference type="AlphaFoldDB" id="A0A6A5K1B9"/>
<name>A0A6A5K1B9_9PLEO</name>